<reference evidence="2" key="2">
    <citation type="submission" date="2015-01" db="EMBL/GenBank/DDBJ databases">
        <title>Evolutionary Origins and Diversification of the Mycorrhizal Mutualists.</title>
        <authorList>
            <consortium name="DOE Joint Genome Institute"/>
            <consortium name="Mycorrhizal Genomics Consortium"/>
            <person name="Kohler A."/>
            <person name="Kuo A."/>
            <person name="Nagy L.G."/>
            <person name="Floudas D."/>
            <person name="Copeland A."/>
            <person name="Barry K.W."/>
            <person name="Cichocki N."/>
            <person name="Veneault-Fourrey C."/>
            <person name="LaButti K."/>
            <person name="Lindquist E.A."/>
            <person name="Lipzen A."/>
            <person name="Lundell T."/>
            <person name="Morin E."/>
            <person name="Murat C."/>
            <person name="Riley R."/>
            <person name="Ohm R."/>
            <person name="Sun H."/>
            <person name="Tunlid A."/>
            <person name="Henrissat B."/>
            <person name="Grigoriev I.V."/>
            <person name="Hibbett D.S."/>
            <person name="Martin F."/>
        </authorList>
    </citation>
    <scope>NUCLEOTIDE SEQUENCE [LARGE SCALE GENOMIC DNA]</scope>
    <source>
        <strain evidence="2">Marx 270</strain>
    </source>
</reference>
<dbReference type="InParanoid" id="A0A0C3JIQ3"/>
<sequence>MSYRTTVRTFGPSPASDSFLLKGLEDPPETISTEAAGRSSSKVELRNVKPIASYSWIGGSTPSIAVPASPRIWRTTTVTTVPADSGVHYVDRNTSFMGRRSALIPIFAAVDSLHDDFRYRDFDLVTDRNNLRKLLRCIDGQHEKTFRIDLDVLGKTCLFTRREETLAETITEFRGFGHEYEMAATKPRRGSEDEISHHRIISYDFGGLKVLLRYEVDACVESESEDDSFLASFSALSIGATGGASTLPDDSAFSSRFGMKVKLTSPRSVVPQSSVIEITTRAARRELDWKEAYPQLYLSQTPYLYLAKHTRGTFGRVEKFQINSKGMAAHAREAEASMAKLEALLSAILKAVRKHGEGVPLSLVYRAGELKLYKRKQGTRQPFGKDILSKFPRVAAT</sequence>
<dbReference type="Proteomes" id="UP000054217">
    <property type="component" value="Unassembled WGS sequence"/>
</dbReference>
<protein>
    <recommendedName>
        <fullName evidence="3">Geranylgeranyl pyrophosphate synthetase</fullName>
    </recommendedName>
</protein>
<dbReference type="EMBL" id="KN831955">
    <property type="protein sequence ID" value="KIO08988.1"/>
    <property type="molecule type" value="Genomic_DNA"/>
</dbReference>
<dbReference type="HOGENOM" id="CLU_030046_0_1_1"/>
<accession>A0A0C3JIQ3</accession>
<evidence type="ECO:0008006" key="3">
    <source>
        <dbReference type="Google" id="ProtNLM"/>
    </source>
</evidence>
<name>A0A0C3JIQ3_PISTI</name>
<organism evidence="1 2">
    <name type="scientific">Pisolithus tinctorius Marx 270</name>
    <dbReference type="NCBI Taxonomy" id="870435"/>
    <lineage>
        <taxon>Eukaryota</taxon>
        <taxon>Fungi</taxon>
        <taxon>Dikarya</taxon>
        <taxon>Basidiomycota</taxon>
        <taxon>Agaricomycotina</taxon>
        <taxon>Agaricomycetes</taxon>
        <taxon>Agaricomycetidae</taxon>
        <taxon>Boletales</taxon>
        <taxon>Sclerodermatineae</taxon>
        <taxon>Pisolithaceae</taxon>
        <taxon>Pisolithus</taxon>
    </lineage>
</organism>
<proteinExistence type="predicted"/>
<keyword evidence="2" id="KW-1185">Reference proteome</keyword>
<evidence type="ECO:0000313" key="2">
    <source>
        <dbReference type="Proteomes" id="UP000054217"/>
    </source>
</evidence>
<dbReference type="OrthoDB" id="420564at2759"/>
<evidence type="ECO:0000313" key="1">
    <source>
        <dbReference type="EMBL" id="KIO08988.1"/>
    </source>
</evidence>
<gene>
    <name evidence="1" type="ORF">M404DRAFT_132828</name>
</gene>
<dbReference type="PANTHER" id="PTHR35179:SF2">
    <property type="entry name" value="START DOMAIN-CONTAINING PROTEIN"/>
    <property type="match status" value="1"/>
</dbReference>
<reference evidence="1 2" key="1">
    <citation type="submission" date="2014-04" db="EMBL/GenBank/DDBJ databases">
        <authorList>
            <consortium name="DOE Joint Genome Institute"/>
            <person name="Kuo A."/>
            <person name="Kohler A."/>
            <person name="Costa M.D."/>
            <person name="Nagy L.G."/>
            <person name="Floudas D."/>
            <person name="Copeland A."/>
            <person name="Barry K.W."/>
            <person name="Cichocki N."/>
            <person name="Veneault-Fourrey C."/>
            <person name="LaButti K."/>
            <person name="Lindquist E.A."/>
            <person name="Lipzen A."/>
            <person name="Lundell T."/>
            <person name="Morin E."/>
            <person name="Murat C."/>
            <person name="Sun H."/>
            <person name="Tunlid A."/>
            <person name="Henrissat B."/>
            <person name="Grigoriev I.V."/>
            <person name="Hibbett D.S."/>
            <person name="Martin F."/>
            <person name="Nordberg H.P."/>
            <person name="Cantor M.N."/>
            <person name="Hua S.X."/>
        </authorList>
    </citation>
    <scope>NUCLEOTIDE SEQUENCE [LARGE SCALE GENOMIC DNA]</scope>
    <source>
        <strain evidence="1 2">Marx 270</strain>
    </source>
</reference>
<dbReference type="STRING" id="870435.A0A0C3JIQ3"/>
<dbReference type="PANTHER" id="PTHR35179">
    <property type="entry name" value="PROTEIN CBG02620"/>
    <property type="match status" value="1"/>
</dbReference>
<dbReference type="AlphaFoldDB" id="A0A0C3JIQ3"/>